<reference evidence="1 2" key="1">
    <citation type="submission" date="2020-05" db="EMBL/GenBank/DDBJ databases">
        <title>Draft genome sequence of Clostridium cochlearium strain AGROS13 isolated from a sheep dairy farm in New Zealand.</title>
        <authorList>
            <person name="Gupta T.B."/>
            <person name="Jauregui R."/>
            <person name="Risson A.N."/>
            <person name="Brightwell G."/>
            <person name="Maclean P."/>
        </authorList>
    </citation>
    <scope>NUCLEOTIDE SEQUENCE [LARGE SCALE GENOMIC DNA]</scope>
    <source>
        <strain evidence="1 2">AGROS13</strain>
    </source>
</reference>
<proteinExistence type="predicted"/>
<evidence type="ECO:0000313" key="2">
    <source>
        <dbReference type="Proteomes" id="UP000528432"/>
    </source>
</evidence>
<gene>
    <name evidence="1" type="ORF">HMJ28_00115</name>
</gene>
<sequence>METHIAILEEITNKIANVCLHSFPWNVNTINEIYSIGDDSMAELKKERNAVYK</sequence>
<dbReference type="RefSeq" id="WP_171302564.1">
    <property type="nucleotide sequence ID" value="NZ_JABFIF010000001.1"/>
</dbReference>
<comment type="caution">
    <text evidence="1">The sequence shown here is derived from an EMBL/GenBank/DDBJ whole genome shotgun (WGS) entry which is preliminary data.</text>
</comment>
<dbReference type="EMBL" id="JABFIF010000001">
    <property type="protein sequence ID" value="NOH14807.1"/>
    <property type="molecule type" value="Genomic_DNA"/>
</dbReference>
<protein>
    <submittedName>
        <fullName evidence="1">Uncharacterized protein</fullName>
    </submittedName>
</protein>
<organism evidence="1 2">
    <name type="scientific">Clostridium cochlearium</name>
    <dbReference type="NCBI Taxonomy" id="1494"/>
    <lineage>
        <taxon>Bacteria</taxon>
        <taxon>Bacillati</taxon>
        <taxon>Bacillota</taxon>
        <taxon>Clostridia</taxon>
        <taxon>Eubacteriales</taxon>
        <taxon>Clostridiaceae</taxon>
        <taxon>Clostridium</taxon>
    </lineage>
</organism>
<dbReference type="Proteomes" id="UP000528432">
    <property type="component" value="Unassembled WGS sequence"/>
</dbReference>
<evidence type="ECO:0000313" key="1">
    <source>
        <dbReference type="EMBL" id="NOH14807.1"/>
    </source>
</evidence>
<accession>A0A7Y3V6M0</accession>
<dbReference type="AlphaFoldDB" id="A0A7Y3V6M0"/>
<name>A0A7Y3V6M0_CLOCO</name>